<dbReference type="Pfam" id="PF13511">
    <property type="entry name" value="DUF4124"/>
    <property type="match status" value="1"/>
</dbReference>
<accession>A0A1J5RJB9</accession>
<evidence type="ECO:0000256" key="1">
    <source>
        <dbReference type="SAM" id="Coils"/>
    </source>
</evidence>
<feature type="compositionally biased region" description="Polar residues" evidence="2">
    <location>
        <begin position="72"/>
        <end position="82"/>
    </location>
</feature>
<keyword evidence="1" id="KW-0175">Coiled coil</keyword>
<name>A0A1J5RJB9_9ZZZZ</name>
<dbReference type="AlphaFoldDB" id="A0A1J5RJB9"/>
<organism evidence="4">
    <name type="scientific">mine drainage metagenome</name>
    <dbReference type="NCBI Taxonomy" id="410659"/>
    <lineage>
        <taxon>unclassified sequences</taxon>
        <taxon>metagenomes</taxon>
        <taxon>ecological metagenomes</taxon>
    </lineage>
</organism>
<reference evidence="4" key="1">
    <citation type="submission" date="2016-10" db="EMBL/GenBank/DDBJ databases">
        <title>Sequence of Gallionella enrichment culture.</title>
        <authorList>
            <person name="Poehlein A."/>
            <person name="Muehling M."/>
            <person name="Daniel R."/>
        </authorList>
    </citation>
    <scope>NUCLEOTIDE SEQUENCE</scope>
</reference>
<feature type="coiled-coil region" evidence="1">
    <location>
        <begin position="108"/>
        <end position="170"/>
    </location>
</feature>
<feature type="region of interest" description="Disordered" evidence="2">
    <location>
        <begin position="62"/>
        <end position="98"/>
    </location>
</feature>
<feature type="domain" description="DUF4124" evidence="3">
    <location>
        <begin position="24"/>
        <end position="66"/>
    </location>
</feature>
<proteinExistence type="predicted"/>
<dbReference type="InterPro" id="IPR025392">
    <property type="entry name" value="DUF4124"/>
</dbReference>
<gene>
    <name evidence="4" type="ORF">GALL_298890</name>
</gene>
<dbReference type="EMBL" id="MLJW01000381">
    <property type="protein sequence ID" value="OIQ88237.1"/>
    <property type="molecule type" value="Genomic_DNA"/>
</dbReference>
<evidence type="ECO:0000313" key="4">
    <source>
        <dbReference type="EMBL" id="OIQ88237.1"/>
    </source>
</evidence>
<sequence>MLRCLPIRSELHFASMIKILLMLCGLCPSLYAQADIYKHVDAEGHVTYSNIPMKDAVRLNLGPLNSGGGKTDGSSPRTSSTPAGFPRIDPNTQKQRDNKRQIILTDELKNERMALDAAKQALAEGQENPETFKGQDGKTYRNVSKYDEKIKKLQDDVNLHQQNIELLEKELGTAR</sequence>
<evidence type="ECO:0000259" key="3">
    <source>
        <dbReference type="Pfam" id="PF13511"/>
    </source>
</evidence>
<comment type="caution">
    <text evidence="4">The sequence shown here is derived from an EMBL/GenBank/DDBJ whole genome shotgun (WGS) entry which is preliminary data.</text>
</comment>
<protein>
    <recommendedName>
        <fullName evidence="3">DUF4124 domain-containing protein</fullName>
    </recommendedName>
</protein>
<evidence type="ECO:0000256" key="2">
    <source>
        <dbReference type="SAM" id="MobiDB-lite"/>
    </source>
</evidence>